<dbReference type="InterPro" id="IPR017101">
    <property type="entry name" value="P-loop_ATP/GTP-bd_All4644_prd"/>
</dbReference>
<dbReference type="PANTHER" id="PTHR20873:SF0">
    <property type="entry name" value="L-SERYL-TRNA(SEC) KINASE"/>
    <property type="match status" value="1"/>
</dbReference>
<dbReference type="InterPro" id="IPR027417">
    <property type="entry name" value="P-loop_NTPase"/>
</dbReference>
<reference evidence="1 2" key="1">
    <citation type="submission" date="2016-11" db="EMBL/GenBank/DDBJ databases">
        <title>Draft Genome Sequences of Nine Cyanobacterial Strains from Diverse Habitats.</title>
        <authorList>
            <person name="Zhu T."/>
            <person name="Hou S."/>
            <person name="Lu X."/>
            <person name="Hess W.R."/>
        </authorList>
    </citation>
    <scope>NUCLEOTIDE SEQUENCE [LARGE SCALE GENOMIC DNA]</scope>
    <source>
        <strain evidence="1 2">IAM M-71</strain>
    </source>
</reference>
<sequence>MTKLILLIGLPGSGKSTLAQQLITETPHSLLISTDNIRGQLFGDEAIQGPWLLVWRELRRQLEQAVLAINQGQATLAFYDATNAARRQRKDAIALCRDTGFTHITGLWFDTPIWLCLSRNRRRQRQVPEDVIFRMYRQLRDAPPSLVDGFNELIRYHRGEFIIVE</sequence>
<dbReference type="InterPro" id="IPR052648">
    <property type="entry name" value="Ser-tRNA(Sec)_kinase"/>
</dbReference>
<name>A0A1U7II39_9CYAN</name>
<dbReference type="OrthoDB" id="484613at2"/>
<accession>A0A1U7II39</accession>
<dbReference type="PIRSF" id="PIRSF037081">
    <property type="entry name" value="P-loop_All4644_prd"/>
    <property type="match status" value="1"/>
</dbReference>
<comment type="caution">
    <text evidence="1">The sequence shown here is derived from an EMBL/GenBank/DDBJ whole genome shotgun (WGS) entry which is preliminary data.</text>
</comment>
<dbReference type="AlphaFoldDB" id="A0A1U7II39"/>
<dbReference type="GO" id="GO:0016301">
    <property type="term" value="F:kinase activity"/>
    <property type="evidence" value="ECO:0007669"/>
    <property type="project" value="TreeGrafter"/>
</dbReference>
<organism evidence="1 2">
    <name type="scientific">[Phormidium ambiguum] IAM M-71</name>
    <dbReference type="NCBI Taxonomy" id="454136"/>
    <lineage>
        <taxon>Bacteria</taxon>
        <taxon>Bacillati</taxon>
        <taxon>Cyanobacteriota</taxon>
        <taxon>Cyanophyceae</taxon>
        <taxon>Oscillatoriophycideae</taxon>
        <taxon>Aerosakkonematales</taxon>
        <taxon>Aerosakkonemataceae</taxon>
        <taxon>Floridanema</taxon>
    </lineage>
</organism>
<dbReference type="SUPFAM" id="SSF52540">
    <property type="entry name" value="P-loop containing nucleoside triphosphate hydrolases"/>
    <property type="match status" value="1"/>
</dbReference>
<dbReference type="EMBL" id="MRCE01000015">
    <property type="protein sequence ID" value="OKH36719.1"/>
    <property type="molecule type" value="Genomic_DNA"/>
</dbReference>
<dbReference type="STRING" id="454136.NIES2119_16330"/>
<proteinExistence type="predicted"/>
<dbReference type="PANTHER" id="PTHR20873">
    <property type="entry name" value="L-SERYL-TRNA(SEC) KINASE"/>
    <property type="match status" value="1"/>
</dbReference>
<dbReference type="Proteomes" id="UP000185860">
    <property type="component" value="Unassembled WGS sequence"/>
</dbReference>
<dbReference type="Pfam" id="PF13671">
    <property type="entry name" value="AAA_33"/>
    <property type="match status" value="1"/>
</dbReference>
<evidence type="ECO:0000313" key="1">
    <source>
        <dbReference type="EMBL" id="OKH36719.1"/>
    </source>
</evidence>
<protein>
    <submittedName>
        <fullName evidence="1">AAA family ATPase</fullName>
    </submittedName>
</protein>
<evidence type="ECO:0000313" key="2">
    <source>
        <dbReference type="Proteomes" id="UP000185860"/>
    </source>
</evidence>
<dbReference type="Gene3D" id="3.40.50.300">
    <property type="entry name" value="P-loop containing nucleotide triphosphate hydrolases"/>
    <property type="match status" value="1"/>
</dbReference>
<dbReference type="GO" id="GO:0000049">
    <property type="term" value="F:tRNA binding"/>
    <property type="evidence" value="ECO:0007669"/>
    <property type="project" value="TreeGrafter"/>
</dbReference>
<gene>
    <name evidence="1" type="ORF">NIES2119_16330</name>
</gene>